<gene>
    <name evidence="2" type="ORF">OS889_02845</name>
</gene>
<keyword evidence="3" id="KW-1185">Reference proteome</keyword>
<dbReference type="SUPFAM" id="SSF55486">
    <property type="entry name" value="Metalloproteases ('zincins'), catalytic domain"/>
    <property type="match status" value="1"/>
</dbReference>
<feature type="compositionally biased region" description="Low complexity" evidence="1">
    <location>
        <begin position="30"/>
        <end position="76"/>
    </location>
</feature>
<dbReference type="AlphaFoldDB" id="A0ABD5MBI3"/>
<evidence type="ECO:0000313" key="3">
    <source>
        <dbReference type="Proteomes" id="UP001570511"/>
    </source>
</evidence>
<protein>
    <submittedName>
        <fullName evidence="2">Matrixin</fullName>
    </submittedName>
</protein>
<reference evidence="2 3" key="1">
    <citation type="submission" date="2024-08" db="EMBL/GenBank/DDBJ databases">
        <title>Halobellus sp. MBLA0158 whole genome sequence.</title>
        <authorList>
            <person name="Hwang C.Y."/>
            <person name="Cho E.-S."/>
            <person name="Seo M.-J."/>
        </authorList>
    </citation>
    <scope>NUCLEOTIDE SEQUENCE [LARGE SCALE GENOMIC DNA]</scope>
    <source>
        <strain evidence="2 3">MBLA0158</strain>
    </source>
</reference>
<dbReference type="RefSeq" id="WP_372387092.1">
    <property type="nucleotide sequence ID" value="NZ_JBGNYA010000001.1"/>
</dbReference>
<sequence>MPNRSSGVAVAAGLALLVVLAGCASPVAELPATEPESEPATTTTVGASPTTTGSTARTAEPTATTPSGTPTATPTAVADRRSPWGDEPIVVSVRDTAGTGREWTPLVEEATAYWEASAERFAGFPVDYAVRPDASNPDLIVEFVDTVPVCEGADDAAGCAPLIEDRRQITRPETVYVRTGFSDDSTVRIIEHELGHTLGLRHDDAPQEIMASRSVLYTEERPNATERAFPWDDADFTVYVDVANASDPAGAREQVRHALEYYEDDAPGMPTNITFTRVDNASDAEIVVRSAGTSPCGSGAASCGETRGWDPDGDGAIETYSQLRVSLVDLDTDAVAWHTGYWLAYGFGAEEDADKPPPFRDADYDERRSEWWT</sequence>
<feature type="region of interest" description="Disordered" evidence="1">
    <location>
        <begin position="30"/>
        <end position="91"/>
    </location>
</feature>
<dbReference type="PROSITE" id="PS51257">
    <property type="entry name" value="PROKAR_LIPOPROTEIN"/>
    <property type="match status" value="1"/>
</dbReference>
<dbReference type="Gene3D" id="3.40.390.10">
    <property type="entry name" value="Collagenase (Catalytic Domain)"/>
    <property type="match status" value="1"/>
</dbReference>
<name>A0ABD5MBI3_9EURY</name>
<feature type="compositionally biased region" description="Basic and acidic residues" evidence="1">
    <location>
        <begin position="354"/>
        <end position="373"/>
    </location>
</feature>
<dbReference type="InterPro" id="IPR024079">
    <property type="entry name" value="MetalloPept_cat_dom_sf"/>
</dbReference>
<feature type="region of interest" description="Disordered" evidence="1">
    <location>
        <begin position="353"/>
        <end position="373"/>
    </location>
</feature>
<evidence type="ECO:0000256" key="1">
    <source>
        <dbReference type="SAM" id="MobiDB-lite"/>
    </source>
</evidence>
<dbReference type="EMBL" id="JBGNYA010000001">
    <property type="protein sequence ID" value="MFA1609944.1"/>
    <property type="molecule type" value="Genomic_DNA"/>
</dbReference>
<comment type="caution">
    <text evidence="2">The sequence shown here is derived from an EMBL/GenBank/DDBJ whole genome shotgun (WGS) entry which is preliminary data.</text>
</comment>
<organism evidence="2 3">
    <name type="scientific">Halobellus rubicundus</name>
    <dbReference type="NCBI Taxonomy" id="2996466"/>
    <lineage>
        <taxon>Archaea</taxon>
        <taxon>Methanobacteriati</taxon>
        <taxon>Methanobacteriota</taxon>
        <taxon>Stenosarchaea group</taxon>
        <taxon>Halobacteria</taxon>
        <taxon>Halobacteriales</taxon>
        <taxon>Haloferacaceae</taxon>
        <taxon>Halobellus</taxon>
    </lineage>
</organism>
<proteinExistence type="predicted"/>
<dbReference type="Proteomes" id="UP001570511">
    <property type="component" value="Unassembled WGS sequence"/>
</dbReference>
<evidence type="ECO:0000313" key="2">
    <source>
        <dbReference type="EMBL" id="MFA1609944.1"/>
    </source>
</evidence>
<accession>A0ABD5MBI3</accession>